<accession>A0A7I6GXA7</accession>
<evidence type="ECO:0000313" key="5">
    <source>
        <dbReference type="Proteomes" id="UP000274630"/>
    </source>
</evidence>
<reference evidence="2" key="2">
    <citation type="submission" date="2004-09" db="EMBL/GenBank/DDBJ databases">
        <authorList>
            <person name="Gloeckner G."/>
            <person name="Schilhabel M."/>
            <person name="Lehmann R."/>
            <person name="Platzer M."/>
        </authorList>
    </citation>
    <scope>NUCLEOTIDE SEQUENCE</scope>
    <source>
        <strain evidence="2">PBi</strain>
    </source>
</reference>
<gene>
    <name evidence="2" type="ordered locus">BGP064</name>
    <name evidence="3" type="ORF">DB299_06030</name>
</gene>
<name>A0A7I6GXA7_BORGP</name>
<feature type="coiled-coil region" evidence="1">
    <location>
        <begin position="43"/>
        <end position="70"/>
    </location>
</feature>
<evidence type="ECO:0000313" key="2">
    <source>
        <dbReference type="EMBL" id="AAU85914.1"/>
    </source>
</evidence>
<evidence type="ECO:0000313" key="3">
    <source>
        <dbReference type="EMBL" id="AZA27384.1"/>
    </source>
</evidence>
<geneLocation type="plasmid" evidence="3 5">
    <name>cp32-5</name>
</geneLocation>
<dbReference type="InterPro" id="IPR008505">
    <property type="entry name" value="DUF787"/>
</dbReference>
<dbReference type="EMBL" id="CP028880">
    <property type="protein sequence ID" value="AZA27384.1"/>
    <property type="molecule type" value="Genomic_DNA"/>
</dbReference>
<reference evidence="3" key="3">
    <citation type="journal article" date="2018" name="PLoS ONE">
        <title>The genus Borrelia reloaded.</title>
        <authorList>
            <person name="Margos G."/>
            <person name="Gofton A."/>
            <person name="Wibberg D."/>
            <person name="Dangel A."/>
            <person name="Marosevic D."/>
            <person name="Loh S.M."/>
            <person name="Oskam C."/>
            <person name="Fingerle V."/>
        </authorList>
    </citation>
    <scope>NUCLEOTIDE SEQUENCE</scope>
    <source>
        <strain evidence="3">PBi</strain>
    </source>
</reference>
<reference evidence="2" key="1">
    <citation type="journal article" date="2004" name="Nucleic Acids Res.">
        <title>Comparative analysis of the Borrelia garinii genome.</title>
        <authorList>
            <person name="Glockner G."/>
            <person name="Lehmann R."/>
            <person name="Romualdi A."/>
            <person name="Pradella S."/>
            <person name="Schulte-Spechtel U."/>
            <person name="Schilhabel M."/>
            <person name="Wilske B."/>
            <person name="Suhnel J."/>
            <person name="Platzer M."/>
        </authorList>
    </citation>
    <scope>NUCLEOTIDE SEQUENCE [LARGE SCALE GENOMIC DNA]</scope>
    <source>
        <strain>ATCC BAA-2496 / DSM 23469 / PBi</strain>
        <strain evidence="2">PBi</strain>
        <plasmid>5</plasmid>
    </source>
</reference>
<dbReference type="Pfam" id="PF05619">
    <property type="entry name" value="DUF787"/>
    <property type="match status" value="1"/>
</dbReference>
<proteinExistence type="predicted"/>
<dbReference type="RefSeq" id="WP_123772101.1">
    <property type="nucleotide sequence ID" value="NZ_CP028880.1"/>
</dbReference>
<geneLocation type="plasmid" evidence="4">
    <name>5</name>
</geneLocation>
<keyword evidence="1" id="KW-0175">Coiled coil</keyword>
<evidence type="ECO:0000313" key="4">
    <source>
        <dbReference type="Proteomes" id="UP000002276"/>
    </source>
</evidence>
<organism evidence="2">
    <name type="scientific">Borrelia garinii subsp. bavariensis (strain ATCC BAA-2496 / DSM 23469 / PBi)</name>
    <name type="common">Borreliella bavariensis</name>
    <dbReference type="NCBI Taxonomy" id="290434"/>
    <lineage>
        <taxon>Bacteria</taxon>
        <taxon>Pseudomonadati</taxon>
        <taxon>Spirochaetota</taxon>
        <taxon>Spirochaetia</taxon>
        <taxon>Spirochaetales</taxon>
        <taxon>Borreliaceae</taxon>
        <taxon>Borreliella</taxon>
    </lineage>
</organism>
<protein>
    <submittedName>
        <fullName evidence="2">Uncharacterized protein</fullName>
    </submittedName>
</protein>
<keyword evidence="3" id="KW-0614">Plasmid</keyword>
<dbReference type="EMBL" id="AY722919">
    <property type="protein sequence ID" value="AAU85914.1"/>
    <property type="molecule type" value="Genomic_DNA"/>
</dbReference>
<reference evidence="5" key="4">
    <citation type="submission" date="2018-04" db="EMBL/GenBank/DDBJ databases">
        <title>Whole Genome Assembly of Borrelia bavariensis PBi.</title>
        <authorList>
            <person name="Margos G."/>
        </authorList>
    </citation>
    <scope>NUCLEOTIDE SEQUENCE [LARGE SCALE GENOMIC DNA]</scope>
    <source>
        <strain evidence="5">PBi</strain>
        <plasmid evidence="5">cp32-5</plasmid>
    </source>
</reference>
<evidence type="ECO:0000256" key="1">
    <source>
        <dbReference type="SAM" id="Coils"/>
    </source>
</evidence>
<sequence>MPQDTISVSLVTSRIQTSRPNYYNPLLVYKTAKIKVNKDVANYKTLSLTVNNYEQQIETLEKDNGDSNNQFEKEKTLLKTAMSDFFNSSEESLKSAVLFIYKDKPEKLKNYLKEHRHSFVVLINTQSDNGDSDDGLTVYKDDYDKFKMISTFFVFSTKEQEIKGIFNNGKSNADKTRNIVVYSSNKDNLHLKFISAYLHQASISHSVNPYGMPLTAVPLVDDTLIGKLRTAKINFYSLLNETGLDGMPAFKEGVDLAGNSIDELFTYHYIKNEAIIELIRIWNKNNRQNSKLSELQLSGARDNAYTSAIECMLKRFVDRGLIIQYKDLKLILSPSSNLKLELSVNITYNFSINTVALVITSQDIVDYQNSLRV</sequence>
<dbReference type="AlphaFoldDB" id="A0A7I6GXA7"/>
<dbReference type="Proteomes" id="UP000274630">
    <property type="component" value="Plasmid cp32-5"/>
</dbReference>
<keyword evidence="5" id="KW-1185">Reference proteome</keyword>